<dbReference type="GO" id="GO:0009279">
    <property type="term" value="C:cell outer membrane"/>
    <property type="evidence" value="ECO:0007669"/>
    <property type="project" value="UniProtKB-SubCell"/>
</dbReference>
<dbReference type="PANTHER" id="PTHR30069:SF29">
    <property type="entry name" value="HEMOGLOBIN AND HEMOGLOBIN-HAPTOGLOBIN-BINDING PROTEIN 1-RELATED"/>
    <property type="match status" value="1"/>
</dbReference>
<feature type="chain" id="PRO_5040767753" evidence="12">
    <location>
        <begin position="37"/>
        <end position="676"/>
    </location>
</feature>
<proteinExistence type="inferred from homology"/>
<keyword evidence="9 10" id="KW-0998">Cell outer membrane</keyword>
<name>A0A9W6IY08_9HYPH</name>
<evidence type="ECO:0000259" key="14">
    <source>
        <dbReference type="Pfam" id="PF07715"/>
    </source>
</evidence>
<keyword evidence="16" id="KW-1185">Reference proteome</keyword>
<dbReference type="SUPFAM" id="SSF56935">
    <property type="entry name" value="Porins"/>
    <property type="match status" value="1"/>
</dbReference>
<evidence type="ECO:0000256" key="2">
    <source>
        <dbReference type="ARBA" id="ARBA00022448"/>
    </source>
</evidence>
<evidence type="ECO:0000256" key="1">
    <source>
        <dbReference type="ARBA" id="ARBA00004571"/>
    </source>
</evidence>
<dbReference type="Proteomes" id="UP001143372">
    <property type="component" value="Unassembled WGS sequence"/>
</dbReference>
<dbReference type="InterPro" id="IPR012910">
    <property type="entry name" value="Plug_dom"/>
</dbReference>
<keyword evidence="6 11" id="KW-0798">TonB box</keyword>
<dbReference type="InterPro" id="IPR036942">
    <property type="entry name" value="Beta-barrel_TonB_sf"/>
</dbReference>
<keyword evidence="8 15" id="KW-0675">Receptor</keyword>
<evidence type="ECO:0000256" key="8">
    <source>
        <dbReference type="ARBA" id="ARBA00023170"/>
    </source>
</evidence>
<keyword evidence="7 10" id="KW-0472">Membrane</keyword>
<evidence type="ECO:0000313" key="16">
    <source>
        <dbReference type="Proteomes" id="UP001143372"/>
    </source>
</evidence>
<dbReference type="GO" id="GO:0015344">
    <property type="term" value="F:siderophore uptake transmembrane transporter activity"/>
    <property type="evidence" value="ECO:0007669"/>
    <property type="project" value="TreeGrafter"/>
</dbReference>
<dbReference type="EMBL" id="BSFI01000002">
    <property type="protein sequence ID" value="GLK66787.1"/>
    <property type="molecule type" value="Genomic_DNA"/>
</dbReference>
<evidence type="ECO:0000256" key="10">
    <source>
        <dbReference type="PROSITE-ProRule" id="PRU01360"/>
    </source>
</evidence>
<evidence type="ECO:0000256" key="3">
    <source>
        <dbReference type="ARBA" id="ARBA00022452"/>
    </source>
</evidence>
<evidence type="ECO:0000313" key="15">
    <source>
        <dbReference type="EMBL" id="GLK66787.1"/>
    </source>
</evidence>
<evidence type="ECO:0000256" key="7">
    <source>
        <dbReference type="ARBA" id="ARBA00023136"/>
    </source>
</evidence>
<dbReference type="InterPro" id="IPR037066">
    <property type="entry name" value="Plug_dom_sf"/>
</dbReference>
<dbReference type="Pfam" id="PF00593">
    <property type="entry name" value="TonB_dep_Rec_b-barrel"/>
    <property type="match status" value="1"/>
</dbReference>
<evidence type="ECO:0000256" key="9">
    <source>
        <dbReference type="ARBA" id="ARBA00023237"/>
    </source>
</evidence>
<gene>
    <name evidence="15" type="ORF">GCM10008179_04250</name>
</gene>
<dbReference type="Gene3D" id="2.40.170.20">
    <property type="entry name" value="TonB-dependent receptor, beta-barrel domain"/>
    <property type="match status" value="1"/>
</dbReference>
<organism evidence="15 16">
    <name type="scientific">Hansschlegelia plantiphila</name>
    <dbReference type="NCBI Taxonomy" id="374655"/>
    <lineage>
        <taxon>Bacteria</taxon>
        <taxon>Pseudomonadati</taxon>
        <taxon>Pseudomonadota</taxon>
        <taxon>Alphaproteobacteria</taxon>
        <taxon>Hyphomicrobiales</taxon>
        <taxon>Methylopilaceae</taxon>
        <taxon>Hansschlegelia</taxon>
    </lineage>
</organism>
<feature type="signal peptide" evidence="12">
    <location>
        <begin position="1"/>
        <end position="36"/>
    </location>
</feature>
<dbReference type="PROSITE" id="PS52016">
    <property type="entry name" value="TONB_DEPENDENT_REC_3"/>
    <property type="match status" value="1"/>
</dbReference>
<dbReference type="Gene3D" id="2.170.130.10">
    <property type="entry name" value="TonB-dependent receptor, plug domain"/>
    <property type="match status" value="1"/>
</dbReference>
<evidence type="ECO:0000256" key="12">
    <source>
        <dbReference type="SAM" id="SignalP"/>
    </source>
</evidence>
<dbReference type="RefSeq" id="WP_271167047.1">
    <property type="nucleotide sequence ID" value="NZ_BSFI01000002.1"/>
</dbReference>
<reference evidence="15" key="2">
    <citation type="submission" date="2023-01" db="EMBL/GenBank/DDBJ databases">
        <authorList>
            <person name="Sun Q."/>
            <person name="Evtushenko L."/>
        </authorList>
    </citation>
    <scope>NUCLEOTIDE SEQUENCE</scope>
    <source>
        <strain evidence="15">VKM B-2347</strain>
    </source>
</reference>
<comment type="subcellular location">
    <subcellularLocation>
        <location evidence="1 10">Cell outer membrane</location>
        <topology evidence="1 10">Multi-pass membrane protein</topology>
    </subcellularLocation>
</comment>
<dbReference type="InterPro" id="IPR039426">
    <property type="entry name" value="TonB-dep_rcpt-like"/>
</dbReference>
<dbReference type="AlphaFoldDB" id="A0A9W6IY08"/>
<feature type="domain" description="TonB-dependent receptor plug" evidence="14">
    <location>
        <begin position="59"/>
        <end position="163"/>
    </location>
</feature>
<protein>
    <submittedName>
        <fullName evidence="15">TonB-dependent receptor</fullName>
    </submittedName>
</protein>
<sequence length="676" mass="72988">MSSLPHRSQGACARLAASAALSACLISSAAAQTAPADGPTELEEISVTANRVEGPPAAIGSAVSSISGEELEQRQIRVVSDVLRELPGVAVNRTGPVGALTQIRIRGSEGNQTLVLVDGVRMNDPGTSAEFDFANLLNLEVERVDVLRGPQSALYGSDAIGGVINIVTRKGEPGPTRFRASIEGGSFNTATGTASVSGGTAAYDYLIAGQGFSTRGVSTATRFDAYAPTSSLDRDRYRSGTGLAKVSVRPTENLEFSGVARYTEFDADRDGFGAASDGYPFAASVDNRDTETGKQFFGRAQAKATLLDGAWDHVLGLSYTNQDRRSFDGTGLKTYASLGEMTRFDYQTNLRFRTEGALPASHVLTFGADHTRDAVKSFTAFPYPEDAANPLRRHIDDAGLVGQYQIGFFEKLFVTGSVRQDFNDRFKEATTYRLASAYTFDQTGTKLRASWGTGVKNPTTFELFGFSGNYIPNGDLKPERGEGWDAGFDQPLWSDRVVFDATYFQQRVRDLISSETVADPGDPTGFVNRPINLAGTTRIDGVEVGLTVRPLDGLTLRGAYTFTDGEDATGATLVRRPRHVASFNANYAFLEGKANVNLGVVYNGRQRDFAYDAKTYARTSAPLKAYTLVNLAGSYKVHENAEVYGRIENLFDRKYEEVLTYNTPGRAAYGGVKVSF</sequence>
<dbReference type="Pfam" id="PF07715">
    <property type="entry name" value="Plug"/>
    <property type="match status" value="1"/>
</dbReference>
<dbReference type="CDD" id="cd01347">
    <property type="entry name" value="ligand_gated_channel"/>
    <property type="match status" value="1"/>
</dbReference>
<evidence type="ECO:0000256" key="5">
    <source>
        <dbReference type="ARBA" id="ARBA00022729"/>
    </source>
</evidence>
<reference evidence="15" key="1">
    <citation type="journal article" date="2014" name="Int. J. Syst. Evol. Microbiol.">
        <title>Complete genome sequence of Corynebacterium casei LMG S-19264T (=DSM 44701T), isolated from a smear-ripened cheese.</title>
        <authorList>
            <consortium name="US DOE Joint Genome Institute (JGI-PGF)"/>
            <person name="Walter F."/>
            <person name="Albersmeier A."/>
            <person name="Kalinowski J."/>
            <person name="Ruckert C."/>
        </authorList>
    </citation>
    <scope>NUCLEOTIDE SEQUENCE</scope>
    <source>
        <strain evidence="15">VKM B-2347</strain>
    </source>
</reference>
<evidence type="ECO:0000256" key="4">
    <source>
        <dbReference type="ARBA" id="ARBA00022692"/>
    </source>
</evidence>
<accession>A0A9W6IY08</accession>
<evidence type="ECO:0000256" key="11">
    <source>
        <dbReference type="RuleBase" id="RU003357"/>
    </source>
</evidence>
<comment type="similarity">
    <text evidence="10 11">Belongs to the TonB-dependent receptor family.</text>
</comment>
<dbReference type="InterPro" id="IPR000531">
    <property type="entry name" value="Beta-barrel_TonB"/>
</dbReference>
<keyword evidence="5 12" id="KW-0732">Signal</keyword>
<evidence type="ECO:0000259" key="13">
    <source>
        <dbReference type="Pfam" id="PF00593"/>
    </source>
</evidence>
<keyword evidence="4 10" id="KW-0812">Transmembrane</keyword>
<comment type="caution">
    <text evidence="15">The sequence shown here is derived from an EMBL/GenBank/DDBJ whole genome shotgun (WGS) entry which is preliminary data.</text>
</comment>
<feature type="domain" description="TonB-dependent receptor-like beta-barrel" evidence="13">
    <location>
        <begin position="289"/>
        <end position="650"/>
    </location>
</feature>
<dbReference type="PANTHER" id="PTHR30069">
    <property type="entry name" value="TONB-DEPENDENT OUTER MEMBRANE RECEPTOR"/>
    <property type="match status" value="1"/>
</dbReference>
<keyword evidence="2 10" id="KW-0813">Transport</keyword>
<evidence type="ECO:0000256" key="6">
    <source>
        <dbReference type="ARBA" id="ARBA00023077"/>
    </source>
</evidence>
<dbReference type="GO" id="GO:0044718">
    <property type="term" value="P:siderophore transmembrane transport"/>
    <property type="evidence" value="ECO:0007669"/>
    <property type="project" value="TreeGrafter"/>
</dbReference>
<keyword evidence="3 10" id="KW-1134">Transmembrane beta strand</keyword>